<evidence type="ECO:0000256" key="5">
    <source>
        <dbReference type="ARBA" id="ARBA00022705"/>
    </source>
</evidence>
<proteinExistence type="inferred from homology"/>
<evidence type="ECO:0000256" key="4">
    <source>
        <dbReference type="ARBA" id="ARBA00022695"/>
    </source>
</evidence>
<evidence type="ECO:0000256" key="13">
    <source>
        <dbReference type="PIRNR" id="PIRNR002811"/>
    </source>
</evidence>
<dbReference type="Gene3D" id="3.40.1360.10">
    <property type="match status" value="1"/>
</dbReference>
<evidence type="ECO:0000256" key="10">
    <source>
        <dbReference type="ARBA" id="ARBA00023125"/>
    </source>
</evidence>
<dbReference type="PANTHER" id="PTHR30313">
    <property type="entry name" value="DNA PRIMASE"/>
    <property type="match status" value="1"/>
</dbReference>
<evidence type="ECO:0000259" key="14">
    <source>
        <dbReference type="PROSITE" id="PS50880"/>
    </source>
</evidence>
<dbReference type="NCBIfam" id="TIGR01391">
    <property type="entry name" value="dnaG"/>
    <property type="match status" value="1"/>
</dbReference>
<accession>A0ABP1CDN0</accession>
<keyword evidence="10 12" id="KW-0238">DNA-binding</keyword>
<dbReference type="EC" id="2.7.7.101" evidence="12"/>
<dbReference type="Gene3D" id="3.90.580.10">
    <property type="entry name" value="Zinc finger, CHC2-type domain"/>
    <property type="match status" value="1"/>
</dbReference>
<comment type="domain">
    <text evidence="12">Contains an N-terminal zinc-binding domain, a central core domain that contains the primase activity, and a C-terminal DnaB-binding domain.</text>
</comment>
<dbReference type="Gene3D" id="3.90.980.10">
    <property type="entry name" value="DNA primase, catalytic core, N-terminal domain"/>
    <property type="match status" value="1"/>
</dbReference>
<dbReference type="Pfam" id="PF08278">
    <property type="entry name" value="DnaG_DnaB_bind"/>
    <property type="match status" value="1"/>
</dbReference>
<keyword evidence="16" id="KW-1185">Reference proteome</keyword>
<dbReference type="SUPFAM" id="SSF57783">
    <property type="entry name" value="Zinc beta-ribbon"/>
    <property type="match status" value="1"/>
</dbReference>
<keyword evidence="11 12" id="KW-0804">Transcription</keyword>
<dbReference type="HAMAP" id="MF_00974">
    <property type="entry name" value="DNA_primase_DnaG"/>
    <property type="match status" value="1"/>
</dbReference>
<evidence type="ECO:0000313" key="15">
    <source>
        <dbReference type="EMBL" id="CAL1329061.1"/>
    </source>
</evidence>
<organism evidence="15 16">
    <name type="scientific">Candidatus Providencia siddallii</name>
    <dbReference type="NCBI Taxonomy" id="1715285"/>
    <lineage>
        <taxon>Bacteria</taxon>
        <taxon>Pseudomonadati</taxon>
        <taxon>Pseudomonadota</taxon>
        <taxon>Gammaproteobacteria</taxon>
        <taxon>Enterobacterales</taxon>
        <taxon>Morganellaceae</taxon>
        <taxon>Providencia</taxon>
    </lineage>
</organism>
<feature type="domain" description="Toprim" evidence="14">
    <location>
        <begin position="259"/>
        <end position="341"/>
    </location>
</feature>
<dbReference type="RefSeq" id="WP_341765117.1">
    <property type="nucleotide sequence ID" value="NZ_OZ034688.1"/>
</dbReference>
<comment type="cofactor">
    <cofactor evidence="12 13">
        <name>Zn(2+)</name>
        <dbReference type="ChEBI" id="CHEBI:29105"/>
    </cofactor>
    <text evidence="12 13">Binds 1 zinc ion per monomer.</text>
</comment>
<dbReference type="EMBL" id="OZ034688">
    <property type="protein sequence ID" value="CAL1329061.1"/>
    <property type="molecule type" value="Genomic_DNA"/>
</dbReference>
<dbReference type="InterPro" id="IPR050219">
    <property type="entry name" value="DnaG_primase"/>
</dbReference>
<dbReference type="Pfam" id="PF13155">
    <property type="entry name" value="Toprim_2"/>
    <property type="match status" value="1"/>
</dbReference>
<evidence type="ECO:0000256" key="6">
    <source>
        <dbReference type="ARBA" id="ARBA00022723"/>
    </source>
</evidence>
<evidence type="ECO:0000256" key="12">
    <source>
        <dbReference type="HAMAP-Rule" id="MF_00974"/>
    </source>
</evidence>
<evidence type="ECO:0000313" key="16">
    <source>
        <dbReference type="Proteomes" id="UP001497533"/>
    </source>
</evidence>
<evidence type="ECO:0000256" key="8">
    <source>
        <dbReference type="ARBA" id="ARBA00022833"/>
    </source>
</evidence>
<keyword evidence="7 12" id="KW-0863">Zinc-finger</keyword>
<dbReference type="InterPro" id="IPR037068">
    <property type="entry name" value="DNA_primase_core_N_sf"/>
</dbReference>
<dbReference type="SMART" id="SM00493">
    <property type="entry name" value="TOPRIM"/>
    <property type="match status" value="1"/>
</dbReference>
<dbReference type="InterPro" id="IPR002694">
    <property type="entry name" value="Znf_CHC2"/>
</dbReference>
<dbReference type="GO" id="GO:0016779">
    <property type="term" value="F:nucleotidyltransferase activity"/>
    <property type="evidence" value="ECO:0007669"/>
    <property type="project" value="UniProtKB-KW"/>
</dbReference>
<feature type="zinc finger region" description="CHC2-type" evidence="12">
    <location>
        <begin position="40"/>
        <end position="64"/>
    </location>
</feature>
<protein>
    <recommendedName>
        <fullName evidence="12 13">DNA primase</fullName>
        <ecNumber evidence="12">2.7.7.101</ecNumber>
    </recommendedName>
</protein>
<dbReference type="InterPro" id="IPR013173">
    <property type="entry name" value="DNA_primase_DnaG_DnaB-bd_dom"/>
</dbReference>
<comment type="catalytic activity">
    <reaction evidence="12">
        <text>ssDNA + n NTP = ssDNA/pppN(pN)n-1 hybrid + (n-1) diphosphate.</text>
        <dbReference type="EC" id="2.7.7.101"/>
    </reaction>
</comment>
<keyword evidence="1 12" id="KW-0240">DNA-directed RNA polymerase</keyword>
<dbReference type="InterPro" id="IPR013264">
    <property type="entry name" value="DNAG_N"/>
</dbReference>
<dbReference type="InterPro" id="IPR006171">
    <property type="entry name" value="TOPRIM_dom"/>
</dbReference>
<dbReference type="Pfam" id="PF01807">
    <property type="entry name" value="Zn_ribbon_DnaG"/>
    <property type="match status" value="1"/>
</dbReference>
<dbReference type="CDD" id="cd03364">
    <property type="entry name" value="TOPRIM_DnaG_primases"/>
    <property type="match status" value="1"/>
</dbReference>
<evidence type="ECO:0000256" key="3">
    <source>
        <dbReference type="ARBA" id="ARBA00022679"/>
    </source>
</evidence>
<gene>
    <name evidence="12 15" type="primary">dnaG</name>
    <name evidence="15" type="ORF">PRHACTZTBTEA_129</name>
</gene>
<keyword evidence="8 12" id="KW-0862">Zinc</keyword>
<keyword evidence="5 12" id="KW-0235">DNA replication</keyword>
<comment type="similarity">
    <text evidence="12 13">Belongs to the DnaG primase family.</text>
</comment>
<dbReference type="InterPro" id="IPR034151">
    <property type="entry name" value="TOPRIM_DnaG_bac"/>
</dbReference>
<comment type="subunit">
    <text evidence="12">Monomer. Interacts with DnaB.</text>
</comment>
<reference evidence="15" key="1">
    <citation type="submission" date="2024-04" db="EMBL/GenBank/DDBJ databases">
        <authorList>
            <person name="Manzano-Marin A."/>
            <person name="Manzano-Marin A."/>
            <person name="Alejandro Manzano Marin A."/>
        </authorList>
    </citation>
    <scope>NUCLEOTIDE SEQUENCE [LARGE SCALE GENOMIC DNA]</scope>
    <source>
        <strain evidence="15">TABTEA</strain>
    </source>
</reference>
<keyword evidence="9" id="KW-0460">Magnesium</keyword>
<dbReference type="InterPro" id="IPR030846">
    <property type="entry name" value="DnaG_bac"/>
</dbReference>
<dbReference type="InterPro" id="IPR019475">
    <property type="entry name" value="DNA_primase_DnaB-bd"/>
</dbReference>
<keyword evidence="4 12" id="KW-0548">Nucleotidyltransferase</keyword>
<name>A0ABP1CDN0_9GAMM</name>
<dbReference type="Gene3D" id="1.10.860.10">
    <property type="entry name" value="DNAb Helicase, Chain A"/>
    <property type="match status" value="1"/>
</dbReference>
<dbReference type="Gene3D" id="1.20.50.20">
    <property type="entry name" value="DnaG, RNA polymerase domain, helical bundle"/>
    <property type="match status" value="1"/>
</dbReference>
<dbReference type="Proteomes" id="UP001497533">
    <property type="component" value="Chromosome"/>
</dbReference>
<dbReference type="PANTHER" id="PTHR30313:SF2">
    <property type="entry name" value="DNA PRIMASE"/>
    <property type="match status" value="1"/>
</dbReference>
<evidence type="ECO:0000256" key="9">
    <source>
        <dbReference type="ARBA" id="ARBA00022842"/>
    </source>
</evidence>
<dbReference type="SMART" id="SM00400">
    <property type="entry name" value="ZnF_CHCC"/>
    <property type="match status" value="1"/>
</dbReference>
<dbReference type="SUPFAM" id="SSF56731">
    <property type="entry name" value="DNA primase core"/>
    <property type="match status" value="1"/>
</dbReference>
<evidence type="ECO:0000256" key="2">
    <source>
        <dbReference type="ARBA" id="ARBA00022515"/>
    </source>
</evidence>
<evidence type="ECO:0000256" key="11">
    <source>
        <dbReference type="ARBA" id="ARBA00023163"/>
    </source>
</evidence>
<evidence type="ECO:0000256" key="1">
    <source>
        <dbReference type="ARBA" id="ARBA00022478"/>
    </source>
</evidence>
<dbReference type="PROSITE" id="PS50880">
    <property type="entry name" value="TOPRIM"/>
    <property type="match status" value="1"/>
</dbReference>
<evidence type="ECO:0000256" key="7">
    <source>
        <dbReference type="ARBA" id="ARBA00022771"/>
    </source>
</evidence>
<keyword evidence="3 12" id="KW-0808">Transferase</keyword>
<dbReference type="InterPro" id="IPR006295">
    <property type="entry name" value="DNA_primase_DnaG"/>
</dbReference>
<dbReference type="SUPFAM" id="SSF117023">
    <property type="entry name" value="DNA primase DnaG, C-terminal domain"/>
    <property type="match status" value="1"/>
</dbReference>
<comment type="function">
    <text evidence="12 13">RNA polymerase that catalyzes the synthesis of short RNA molecules used as primers for DNA polymerase during DNA replication.</text>
</comment>
<dbReference type="PIRSF" id="PIRSF002811">
    <property type="entry name" value="DnaG"/>
    <property type="match status" value="1"/>
</dbReference>
<keyword evidence="6 12" id="KW-0479">Metal-binding</keyword>
<dbReference type="InterPro" id="IPR016136">
    <property type="entry name" value="DNA_helicase_N/primase_C"/>
</dbReference>
<keyword evidence="2 12" id="KW-0639">Primosome</keyword>
<dbReference type="Pfam" id="PF10410">
    <property type="entry name" value="DnaB_bind"/>
    <property type="match status" value="1"/>
</dbReference>
<sequence length="590" mass="69251">MIGQIPHSFINELLTKTNIINLINSKIPLKKKGKNYNAFCPFHNEKTPSFFVNKKKQIYHCFGCGVHGNAIDFLINYNKLNFVEAIEELSSLHGINLKYIKGEKINKTILHKRTELYYIMKKINYFYQNSLKNTSSKKLKIYLKIRGLTKEIIDYFSIGYAPFGWNNLLNFLILHIKNYKCFNETGMFILNDNGKIYDRFRERIIFPIRDYNGRIIAFGGRTLDNSSPKYLNSAETNIFHKRHHLFGLYEAIQKKYKLEKILIVEGYMDVITLTKYNINYAVSSLGTSTTYEQIKLLFRFTNTIIYCYDGDQAGKIAAWRALKNSLTFLNEERKLNFIFLPSGEDPDSLIQKEGKKSFEKRILTSKTFSNFLFDTLISKTNLITQDDKINFANITLNLIKKIPNKTMRFYITQKLGFYIGIPDITQVIAITNKKNNIKINYKTPKFKLTTMRILITLLLQNPIFSKLVPSFKKKIYTEIPGFLLFKQLVDFCNSLPEITTGQLLEKYRNNKLLKLLEKLAFWNDICTEETAKKLFIDTLNHLFKNILNKRFEYLMAKERTQKLTFDERKEVYSLILLQTKINKKTFNIKT</sequence>
<dbReference type="SMART" id="SM00766">
    <property type="entry name" value="DnaG_DnaB_bind"/>
    <property type="match status" value="1"/>
</dbReference>
<dbReference type="InterPro" id="IPR036977">
    <property type="entry name" value="DNA_primase_Znf_CHC2"/>
</dbReference>
<dbReference type="Pfam" id="PF08275">
    <property type="entry name" value="DNAG_N"/>
    <property type="match status" value="1"/>
</dbReference>